<feature type="domain" description="ZP" evidence="5">
    <location>
        <begin position="387"/>
        <end position="649"/>
    </location>
</feature>
<keyword evidence="7" id="KW-1185">Reference proteome</keyword>
<dbReference type="InterPro" id="IPR055355">
    <property type="entry name" value="ZP-C"/>
</dbReference>
<keyword evidence="1 4" id="KW-0732">Signal</keyword>
<dbReference type="Pfam" id="PF23344">
    <property type="entry name" value="ZP-N"/>
    <property type="match status" value="1"/>
</dbReference>
<keyword evidence="2" id="KW-1015">Disulfide bond</keyword>
<dbReference type="Gene3D" id="2.60.40.3210">
    <property type="entry name" value="Zona pellucida, ZP-N domain"/>
    <property type="match status" value="1"/>
</dbReference>
<evidence type="ECO:0000259" key="5">
    <source>
        <dbReference type="PROSITE" id="PS51034"/>
    </source>
</evidence>
<protein>
    <recommendedName>
        <fullName evidence="5">ZP domain-containing protein</fullName>
    </recommendedName>
</protein>
<feature type="region of interest" description="Disordered" evidence="3">
    <location>
        <begin position="636"/>
        <end position="659"/>
    </location>
</feature>
<dbReference type="FunFam" id="2.60.40.3210:FF:000013">
    <property type="entry name" value="Uncharacterized protein"/>
    <property type="match status" value="1"/>
</dbReference>
<feature type="signal peptide" evidence="4">
    <location>
        <begin position="1"/>
        <end position="19"/>
    </location>
</feature>
<name>A0A9N7US15_PLEPL</name>
<organism evidence="6 7">
    <name type="scientific">Pleuronectes platessa</name>
    <name type="common">European plaice</name>
    <dbReference type="NCBI Taxonomy" id="8262"/>
    <lineage>
        <taxon>Eukaryota</taxon>
        <taxon>Metazoa</taxon>
        <taxon>Chordata</taxon>
        <taxon>Craniata</taxon>
        <taxon>Vertebrata</taxon>
        <taxon>Euteleostomi</taxon>
        <taxon>Actinopterygii</taxon>
        <taxon>Neopterygii</taxon>
        <taxon>Teleostei</taxon>
        <taxon>Neoteleostei</taxon>
        <taxon>Acanthomorphata</taxon>
        <taxon>Carangaria</taxon>
        <taxon>Pleuronectiformes</taxon>
        <taxon>Pleuronectoidei</taxon>
        <taxon>Pleuronectidae</taxon>
        <taxon>Pleuronectes</taxon>
    </lineage>
</organism>
<dbReference type="InterPro" id="IPR055356">
    <property type="entry name" value="ZP-N"/>
</dbReference>
<accession>A0A9N7US15</accession>
<evidence type="ECO:0000256" key="4">
    <source>
        <dbReference type="SAM" id="SignalP"/>
    </source>
</evidence>
<dbReference type="Gene3D" id="2.60.40.4100">
    <property type="entry name" value="Zona pellucida, ZP-C domain"/>
    <property type="match status" value="1"/>
</dbReference>
<dbReference type="InterPro" id="IPR001507">
    <property type="entry name" value="ZP_dom"/>
</dbReference>
<dbReference type="SMART" id="SM00241">
    <property type="entry name" value="ZP"/>
    <property type="match status" value="1"/>
</dbReference>
<dbReference type="PANTHER" id="PTHR14002">
    <property type="entry name" value="ENDOGLIN/TGF-BETA RECEPTOR TYPE III"/>
    <property type="match status" value="1"/>
</dbReference>
<dbReference type="Proteomes" id="UP001153269">
    <property type="component" value="Unassembled WGS sequence"/>
</dbReference>
<evidence type="ECO:0000256" key="3">
    <source>
        <dbReference type="SAM" id="MobiDB-lite"/>
    </source>
</evidence>
<gene>
    <name evidence="6" type="ORF">PLEPLA_LOCUS25877</name>
</gene>
<dbReference type="PANTHER" id="PTHR14002:SF59">
    <property type="entry name" value="CUB AND ZONA PELLUCIDA-LIKE DOMAIN-CONTAINING PROTEIN 1-RELATED"/>
    <property type="match status" value="1"/>
</dbReference>
<sequence>MASTAVLLLQLLLVSLASASHLLGTSATYTYRGQNPDGTYKVDLHSRSIFKTCDYLSWSCSGSNCLNVVKSPSGVIDKNTNTPVTTCETETVFTTNVSSDKPFQMRASGCCWRSTANNVGSWYLLTEVDLGKRSDTGKPNRSPDIGLLPFLRVPQNCPRTYKLTSFDPDGDKVQCRYGKVSGTECDKCNLPPGFLLDQGSCTLHYNYTQANSNAFGLELMVEDFPQGHINLQYADGSRSYRVPMTARTPPPTTAPLSKLPMQFSFLVDPPAPSCQEGDFLPKLLPPTPANGAHFLAEVNKELEIRVKAQAKHATINNIIVSGPANISKHQTTPGEFVLRWTPLPDDHGQHFVICFAVEAVKPPAVYQSEMRCVLVEARSEKVKSHVICNESSMTVSVEKASFPRLHEDHMQLNDPSNTACSLQRHSNSTHIIAIIPLNACGTQIEEDEENLIFKNEITTVDNPGDLITRKHQMEVQFYCQYPKQGNVSLSFVAHRKNITVWEKGFGTFTYQFEFYPNNQFQTMIDPAAYPLEYDIGNRIYMKIKATSSVNNTQLFLESCRAAPYDNPNYRPTYSIFENGCQMDPTLQIHSPAAQKEFKFSMEAFKFIGLHNQHLMRVDIPKDNPNMTCQAVPLRSQSMVSNQQDHDPPSRPEHHASPQE</sequence>
<dbReference type="EMBL" id="CADEAL010002083">
    <property type="protein sequence ID" value="CAB1437890.1"/>
    <property type="molecule type" value="Genomic_DNA"/>
</dbReference>
<comment type="caution">
    <text evidence="6">The sequence shown here is derived from an EMBL/GenBank/DDBJ whole genome shotgun (WGS) entry which is preliminary data.</text>
</comment>
<proteinExistence type="predicted"/>
<evidence type="ECO:0000313" key="6">
    <source>
        <dbReference type="EMBL" id="CAB1437890.1"/>
    </source>
</evidence>
<dbReference type="PROSITE" id="PS51034">
    <property type="entry name" value="ZP_2"/>
    <property type="match status" value="1"/>
</dbReference>
<dbReference type="Pfam" id="PF00100">
    <property type="entry name" value="Zona_pellucida"/>
    <property type="match status" value="1"/>
</dbReference>
<evidence type="ECO:0000256" key="2">
    <source>
        <dbReference type="ARBA" id="ARBA00023157"/>
    </source>
</evidence>
<dbReference type="InterPro" id="IPR042235">
    <property type="entry name" value="ZP-C_dom"/>
</dbReference>
<dbReference type="AlphaFoldDB" id="A0A9N7US15"/>
<evidence type="ECO:0000313" key="7">
    <source>
        <dbReference type="Proteomes" id="UP001153269"/>
    </source>
</evidence>
<feature type="compositionally biased region" description="Basic and acidic residues" evidence="3">
    <location>
        <begin position="643"/>
        <end position="659"/>
    </location>
</feature>
<feature type="chain" id="PRO_5040516560" description="ZP domain-containing protein" evidence="4">
    <location>
        <begin position="20"/>
        <end position="659"/>
    </location>
</feature>
<evidence type="ECO:0000256" key="1">
    <source>
        <dbReference type="ARBA" id="ARBA00022729"/>
    </source>
</evidence>
<reference evidence="6" key="1">
    <citation type="submission" date="2020-03" db="EMBL/GenBank/DDBJ databases">
        <authorList>
            <person name="Weist P."/>
        </authorList>
    </citation>
    <scope>NUCLEOTIDE SEQUENCE</scope>
</reference>